<feature type="compositionally biased region" description="Basic and acidic residues" evidence="1">
    <location>
        <begin position="79"/>
        <end position="90"/>
    </location>
</feature>
<feature type="compositionally biased region" description="Basic and acidic residues" evidence="1">
    <location>
        <begin position="108"/>
        <end position="122"/>
    </location>
</feature>
<dbReference type="Proteomes" id="UP000813427">
    <property type="component" value="Unassembled WGS sequence"/>
</dbReference>
<dbReference type="EMBL" id="JAGPXF010000006">
    <property type="protein sequence ID" value="KAH7238802.1"/>
    <property type="molecule type" value="Genomic_DNA"/>
</dbReference>
<organism evidence="2 3">
    <name type="scientific">Fusarium tricinctum</name>
    <dbReference type="NCBI Taxonomy" id="61284"/>
    <lineage>
        <taxon>Eukaryota</taxon>
        <taxon>Fungi</taxon>
        <taxon>Dikarya</taxon>
        <taxon>Ascomycota</taxon>
        <taxon>Pezizomycotina</taxon>
        <taxon>Sordariomycetes</taxon>
        <taxon>Hypocreomycetidae</taxon>
        <taxon>Hypocreales</taxon>
        <taxon>Nectriaceae</taxon>
        <taxon>Fusarium</taxon>
        <taxon>Fusarium tricinctum species complex</taxon>
    </lineage>
</organism>
<evidence type="ECO:0000313" key="3">
    <source>
        <dbReference type="Proteomes" id="UP000813427"/>
    </source>
</evidence>
<feature type="compositionally biased region" description="Basic and acidic residues" evidence="1">
    <location>
        <begin position="1"/>
        <end position="18"/>
    </location>
</feature>
<feature type="region of interest" description="Disordered" evidence="1">
    <location>
        <begin position="1"/>
        <end position="148"/>
    </location>
</feature>
<evidence type="ECO:0000313" key="2">
    <source>
        <dbReference type="EMBL" id="KAH7238802.1"/>
    </source>
</evidence>
<feature type="compositionally biased region" description="Polar residues" evidence="1">
    <location>
        <begin position="22"/>
        <end position="32"/>
    </location>
</feature>
<keyword evidence="3" id="KW-1185">Reference proteome</keyword>
<proteinExistence type="predicted"/>
<sequence>MGSQTEEKSRLPVAKECDATFTGETGSSINRGRTSRFIQALSDRFSSKRRSPHSPGQQKEKEGERREPAAPRPAPGKTSLRDHRGRESARPRRKPLSMRMMEGADMSMRSEKNIDKQIDDPTSKTSNLPQASSSESATAHSSGKPSTFSIDDIITGATILTLVTEICNNAEGKLSRLEQLDLLDLFKQMPDLMTRERRLSGDSRKIANDFVSTVYQSCGAANWGEIETFDDLKLKLEALTKFDSRAEASPRQEGHIVVL</sequence>
<evidence type="ECO:0000256" key="1">
    <source>
        <dbReference type="SAM" id="MobiDB-lite"/>
    </source>
</evidence>
<accession>A0A8K0RR81</accession>
<feature type="compositionally biased region" description="Low complexity" evidence="1">
    <location>
        <begin position="131"/>
        <end position="142"/>
    </location>
</feature>
<gene>
    <name evidence="2" type="ORF">BKA59DRAFT_259663</name>
</gene>
<reference evidence="2" key="1">
    <citation type="journal article" date="2021" name="Nat. Commun.">
        <title>Genetic determinants of endophytism in the Arabidopsis root mycobiome.</title>
        <authorList>
            <person name="Mesny F."/>
            <person name="Miyauchi S."/>
            <person name="Thiergart T."/>
            <person name="Pickel B."/>
            <person name="Atanasova L."/>
            <person name="Karlsson M."/>
            <person name="Huettel B."/>
            <person name="Barry K.W."/>
            <person name="Haridas S."/>
            <person name="Chen C."/>
            <person name="Bauer D."/>
            <person name="Andreopoulos W."/>
            <person name="Pangilinan J."/>
            <person name="LaButti K."/>
            <person name="Riley R."/>
            <person name="Lipzen A."/>
            <person name="Clum A."/>
            <person name="Drula E."/>
            <person name="Henrissat B."/>
            <person name="Kohler A."/>
            <person name="Grigoriev I.V."/>
            <person name="Martin F.M."/>
            <person name="Hacquard S."/>
        </authorList>
    </citation>
    <scope>NUCLEOTIDE SEQUENCE</scope>
    <source>
        <strain evidence="2">MPI-SDFR-AT-0068</strain>
    </source>
</reference>
<dbReference type="AlphaFoldDB" id="A0A8K0RR81"/>
<protein>
    <submittedName>
        <fullName evidence="2">Uncharacterized protein</fullName>
    </submittedName>
</protein>
<feature type="compositionally biased region" description="Basic and acidic residues" evidence="1">
    <location>
        <begin position="58"/>
        <end position="69"/>
    </location>
</feature>
<comment type="caution">
    <text evidence="2">The sequence shown here is derived from an EMBL/GenBank/DDBJ whole genome shotgun (WGS) entry which is preliminary data.</text>
</comment>
<name>A0A8K0RR81_9HYPO</name>
<dbReference type="OrthoDB" id="5033985at2759"/>